<dbReference type="InterPro" id="IPR027417">
    <property type="entry name" value="P-loop_NTPase"/>
</dbReference>
<evidence type="ECO:0008006" key="5">
    <source>
        <dbReference type="Google" id="ProtNLM"/>
    </source>
</evidence>
<evidence type="ECO:0000256" key="1">
    <source>
        <dbReference type="SAM" id="MobiDB-lite"/>
    </source>
</evidence>
<gene>
    <name evidence="3" type="ORF">TRFO_12670</name>
</gene>
<organism evidence="3 4">
    <name type="scientific">Tritrichomonas foetus</name>
    <dbReference type="NCBI Taxonomy" id="1144522"/>
    <lineage>
        <taxon>Eukaryota</taxon>
        <taxon>Metamonada</taxon>
        <taxon>Parabasalia</taxon>
        <taxon>Tritrichomonadida</taxon>
        <taxon>Tritrichomonadidae</taxon>
        <taxon>Tritrichomonas</taxon>
    </lineage>
</organism>
<dbReference type="Proteomes" id="UP000179807">
    <property type="component" value="Unassembled WGS sequence"/>
</dbReference>
<accession>A0A1J4L5C9</accession>
<name>A0A1J4L5C9_9EUKA</name>
<comment type="caution">
    <text evidence="3">The sequence shown here is derived from an EMBL/GenBank/DDBJ whole genome shotgun (WGS) entry which is preliminary data.</text>
</comment>
<dbReference type="OrthoDB" id="10545501at2759"/>
<keyword evidence="2" id="KW-1133">Transmembrane helix</keyword>
<reference evidence="3" key="1">
    <citation type="submission" date="2016-10" db="EMBL/GenBank/DDBJ databases">
        <authorList>
            <person name="Benchimol M."/>
            <person name="Almeida L.G."/>
            <person name="Vasconcelos A.T."/>
            <person name="Perreira-Neves A."/>
            <person name="Rosa I.A."/>
            <person name="Tasca T."/>
            <person name="Bogo M.R."/>
            <person name="de Souza W."/>
        </authorList>
    </citation>
    <scope>NUCLEOTIDE SEQUENCE [LARGE SCALE GENOMIC DNA]</scope>
    <source>
        <strain evidence="3">K</strain>
    </source>
</reference>
<dbReference type="SUPFAM" id="SSF52540">
    <property type="entry name" value="P-loop containing nucleoside triphosphate hydrolases"/>
    <property type="match status" value="1"/>
</dbReference>
<evidence type="ECO:0000313" key="4">
    <source>
        <dbReference type="Proteomes" id="UP000179807"/>
    </source>
</evidence>
<keyword evidence="2" id="KW-0472">Membrane</keyword>
<keyword evidence="2" id="KW-0812">Transmembrane</keyword>
<dbReference type="VEuPathDB" id="TrichDB:TRFO_12670"/>
<dbReference type="Gene3D" id="3.40.50.300">
    <property type="entry name" value="P-loop containing nucleotide triphosphate hydrolases"/>
    <property type="match status" value="1"/>
</dbReference>
<dbReference type="GeneID" id="94831479"/>
<feature type="region of interest" description="Disordered" evidence="1">
    <location>
        <begin position="1"/>
        <end position="35"/>
    </location>
</feature>
<feature type="compositionally biased region" description="Polar residues" evidence="1">
    <location>
        <begin position="24"/>
        <end position="35"/>
    </location>
</feature>
<evidence type="ECO:0000256" key="2">
    <source>
        <dbReference type="SAM" id="Phobius"/>
    </source>
</evidence>
<dbReference type="AlphaFoldDB" id="A0A1J4L5C9"/>
<feature type="transmembrane region" description="Helical" evidence="2">
    <location>
        <begin position="43"/>
        <end position="63"/>
    </location>
</feature>
<evidence type="ECO:0000313" key="3">
    <source>
        <dbReference type="EMBL" id="OHT17141.1"/>
    </source>
</evidence>
<proteinExistence type="predicted"/>
<sequence>MSEEALSPTSQSSDQKPEKRATPQPASKTNHNKPTNQLDNQKLFIIIGAVVVLIIAVLLFFFLSSSKPREIVVNEPLPYIFNKQFKSELNTFISQPRHKDVLIVYGPSGMGKTRGLNLYATELNSKEYLTFDFDFKSISQYANDDDFVLYLQSVITTSMKLLDTRSARTQDIIESVKLVEALTSIERPIKESKQVCKDVLFQRIAQALFCITESIKTSPEIALNALFEAFNALEPLSPVVIVHDISHLLKSKSETIRGIVGTFWRICDSFSSDYRSLPIIIELPDEISLIQLSTKETVHAFRVGEFDLETARQELVNEQMFSLSDFQFAIEKFGGHGRNIAQFRDKLLEGTSPQNVYRLLMKQQKDRVVTSILLDASKEEVKQRSAFLKQLSSKQSMPIQPNLPFVDHFLQWKVVSLLNMTHCSLPDKLTEKVVVDVVNSKFRN</sequence>
<dbReference type="EMBL" id="MLAK01000035">
    <property type="protein sequence ID" value="OHT17141.1"/>
    <property type="molecule type" value="Genomic_DNA"/>
</dbReference>
<dbReference type="RefSeq" id="XP_068370277.1">
    <property type="nucleotide sequence ID" value="XM_068496775.1"/>
</dbReference>
<protein>
    <recommendedName>
        <fullName evidence="5">ATPase domain-containing protein</fullName>
    </recommendedName>
</protein>
<keyword evidence="4" id="KW-1185">Reference proteome</keyword>